<dbReference type="InterPro" id="IPR018391">
    <property type="entry name" value="PQQ_b-propeller_rpt"/>
</dbReference>
<feature type="compositionally biased region" description="Polar residues" evidence="19">
    <location>
        <begin position="1080"/>
        <end position="1098"/>
    </location>
</feature>
<feature type="signal peptide" evidence="20">
    <location>
        <begin position="1"/>
        <end position="22"/>
    </location>
</feature>
<dbReference type="GO" id="GO:0004521">
    <property type="term" value="F:RNA endonuclease activity"/>
    <property type="evidence" value="ECO:0007669"/>
    <property type="project" value="InterPro"/>
</dbReference>
<dbReference type="GO" id="GO:0006397">
    <property type="term" value="P:mRNA processing"/>
    <property type="evidence" value="ECO:0007669"/>
    <property type="project" value="InterPro"/>
</dbReference>
<feature type="region of interest" description="Disordered" evidence="19">
    <location>
        <begin position="1134"/>
        <end position="1161"/>
    </location>
</feature>
<keyword evidence="8 20" id="KW-0732">Signal</keyword>
<feature type="chain" id="PRO_5035425782" description="non-specific serine/threonine protein kinase" evidence="20">
    <location>
        <begin position="23"/>
        <end position="1161"/>
    </location>
</feature>
<keyword evidence="15" id="KW-0472">Membrane</keyword>
<keyword evidence="12" id="KW-0256">Endoplasmic reticulum</keyword>
<comment type="cofactor">
    <cofactor evidence="1">
        <name>Mg(2+)</name>
        <dbReference type="ChEBI" id="CHEBI:18420"/>
    </cofactor>
</comment>
<dbReference type="GO" id="GO:0080090">
    <property type="term" value="P:regulation of primary metabolic process"/>
    <property type="evidence" value="ECO:0007669"/>
    <property type="project" value="UniProtKB-ARBA"/>
</dbReference>
<dbReference type="InterPro" id="IPR011047">
    <property type="entry name" value="Quinoprotein_ADH-like_sf"/>
</dbReference>
<evidence type="ECO:0000259" key="22">
    <source>
        <dbReference type="PROSITE" id="PS51392"/>
    </source>
</evidence>
<evidence type="ECO:0000256" key="4">
    <source>
        <dbReference type="ARBA" id="ARBA00022527"/>
    </source>
</evidence>
<evidence type="ECO:0000256" key="7">
    <source>
        <dbReference type="ARBA" id="ARBA00022692"/>
    </source>
</evidence>
<evidence type="ECO:0000256" key="6">
    <source>
        <dbReference type="ARBA" id="ARBA00022679"/>
    </source>
</evidence>
<evidence type="ECO:0000256" key="1">
    <source>
        <dbReference type="ARBA" id="ARBA00001946"/>
    </source>
</evidence>
<dbReference type="Pfam" id="PF06479">
    <property type="entry name" value="Ribonuc_2-5A"/>
    <property type="match status" value="1"/>
</dbReference>
<dbReference type="GO" id="GO:0070059">
    <property type="term" value="P:intrinsic apoptotic signaling pathway in response to endoplasmic reticulum stress"/>
    <property type="evidence" value="ECO:0007669"/>
    <property type="project" value="TreeGrafter"/>
</dbReference>
<dbReference type="Pfam" id="PF00069">
    <property type="entry name" value="Pkinase"/>
    <property type="match status" value="1"/>
</dbReference>
<comment type="catalytic activity">
    <reaction evidence="17">
        <text>L-threonyl-[protein] + ATP = O-phospho-L-threonyl-[protein] + ADP + H(+)</text>
        <dbReference type="Rhea" id="RHEA:46608"/>
        <dbReference type="Rhea" id="RHEA-COMP:11060"/>
        <dbReference type="Rhea" id="RHEA-COMP:11605"/>
        <dbReference type="ChEBI" id="CHEBI:15378"/>
        <dbReference type="ChEBI" id="CHEBI:30013"/>
        <dbReference type="ChEBI" id="CHEBI:30616"/>
        <dbReference type="ChEBI" id="CHEBI:61977"/>
        <dbReference type="ChEBI" id="CHEBI:456216"/>
        <dbReference type="EC" id="2.7.11.1"/>
    </reaction>
</comment>
<feature type="region of interest" description="Disordered" evidence="19">
    <location>
        <begin position="404"/>
        <end position="430"/>
    </location>
</feature>
<dbReference type="Proteomes" id="UP000801492">
    <property type="component" value="Unassembled WGS sequence"/>
</dbReference>
<evidence type="ECO:0000256" key="14">
    <source>
        <dbReference type="ARBA" id="ARBA00022989"/>
    </source>
</evidence>
<protein>
    <recommendedName>
        <fullName evidence="3">non-specific serine/threonine protein kinase</fullName>
        <ecNumber evidence="3">2.7.11.1</ecNumber>
    </recommendedName>
</protein>
<dbReference type="SMART" id="SM00220">
    <property type="entry name" value="S_TKc"/>
    <property type="match status" value="1"/>
</dbReference>
<keyword evidence="7" id="KW-0812">Transmembrane</keyword>
<dbReference type="SUPFAM" id="SSF56112">
    <property type="entry name" value="Protein kinase-like (PK-like)"/>
    <property type="match status" value="1"/>
</dbReference>
<gene>
    <name evidence="23" type="ORF">ILUMI_04321</name>
</gene>
<feature type="domain" description="KEN" evidence="22">
    <location>
        <begin position="820"/>
        <end position="948"/>
    </location>
</feature>
<dbReference type="Gene3D" id="1.10.510.10">
    <property type="entry name" value="Transferase(Phosphotransferase) domain 1"/>
    <property type="match status" value="1"/>
</dbReference>
<dbReference type="InterPro" id="IPR008271">
    <property type="entry name" value="Ser/Thr_kinase_AS"/>
</dbReference>
<dbReference type="Gene3D" id="2.130.10.10">
    <property type="entry name" value="YVTN repeat-like/Quinoprotein amine dehydrogenase"/>
    <property type="match status" value="1"/>
</dbReference>
<dbReference type="InterPro" id="IPR010513">
    <property type="entry name" value="KEN_dom"/>
</dbReference>
<evidence type="ECO:0000313" key="24">
    <source>
        <dbReference type="Proteomes" id="UP000801492"/>
    </source>
</evidence>
<evidence type="ECO:0000256" key="9">
    <source>
        <dbReference type="ARBA" id="ARBA00022741"/>
    </source>
</evidence>
<keyword evidence="4" id="KW-0723">Serine/threonine-protein kinase</keyword>
<dbReference type="Gene3D" id="3.30.200.20">
    <property type="entry name" value="Phosphorylase Kinase, domain 1"/>
    <property type="match status" value="1"/>
</dbReference>
<dbReference type="PROSITE" id="PS50011">
    <property type="entry name" value="PROTEIN_KINASE_DOM"/>
    <property type="match status" value="1"/>
</dbReference>
<dbReference type="AlphaFoldDB" id="A0A8K0D969"/>
<keyword evidence="6" id="KW-0808">Transferase</keyword>
<feature type="compositionally biased region" description="Basic and acidic residues" evidence="19">
    <location>
        <begin position="412"/>
        <end position="427"/>
    </location>
</feature>
<evidence type="ECO:0000256" key="18">
    <source>
        <dbReference type="ARBA" id="ARBA00048679"/>
    </source>
</evidence>
<evidence type="ECO:0000256" key="2">
    <source>
        <dbReference type="ARBA" id="ARBA00004115"/>
    </source>
</evidence>
<dbReference type="InterPro" id="IPR015943">
    <property type="entry name" value="WD40/YVTN_repeat-like_dom_sf"/>
</dbReference>
<organism evidence="23 24">
    <name type="scientific">Ignelater luminosus</name>
    <name type="common">Cucubano</name>
    <name type="synonym">Pyrophorus luminosus</name>
    <dbReference type="NCBI Taxonomy" id="2038154"/>
    <lineage>
        <taxon>Eukaryota</taxon>
        <taxon>Metazoa</taxon>
        <taxon>Ecdysozoa</taxon>
        <taxon>Arthropoda</taxon>
        <taxon>Hexapoda</taxon>
        <taxon>Insecta</taxon>
        <taxon>Pterygota</taxon>
        <taxon>Neoptera</taxon>
        <taxon>Endopterygota</taxon>
        <taxon>Coleoptera</taxon>
        <taxon>Polyphaga</taxon>
        <taxon>Elateriformia</taxon>
        <taxon>Elateroidea</taxon>
        <taxon>Elateridae</taxon>
        <taxon>Agrypninae</taxon>
        <taxon>Pyrophorini</taxon>
        <taxon>Ignelater</taxon>
    </lineage>
</organism>
<dbReference type="GO" id="GO:0016787">
    <property type="term" value="F:hydrolase activity"/>
    <property type="evidence" value="ECO:0007669"/>
    <property type="project" value="UniProtKB-KW"/>
</dbReference>
<dbReference type="InterPro" id="IPR038357">
    <property type="entry name" value="KEN_sf"/>
</dbReference>
<keyword evidence="11" id="KW-0378">Hydrolase</keyword>
<evidence type="ECO:0000256" key="8">
    <source>
        <dbReference type="ARBA" id="ARBA00022729"/>
    </source>
</evidence>
<dbReference type="EC" id="2.7.11.1" evidence="3"/>
<feature type="compositionally biased region" description="Polar residues" evidence="19">
    <location>
        <begin position="1033"/>
        <end position="1042"/>
    </location>
</feature>
<keyword evidence="9" id="KW-0547">Nucleotide-binding</keyword>
<keyword evidence="5" id="KW-0597">Phosphoprotein</keyword>
<dbReference type="EMBL" id="VTPC01001467">
    <property type="protein sequence ID" value="KAF2901865.1"/>
    <property type="molecule type" value="Genomic_DNA"/>
</dbReference>
<dbReference type="GO" id="GO:0005524">
    <property type="term" value="F:ATP binding"/>
    <property type="evidence" value="ECO:0007669"/>
    <property type="project" value="UniProtKB-KW"/>
</dbReference>
<evidence type="ECO:0000256" key="5">
    <source>
        <dbReference type="ARBA" id="ARBA00022553"/>
    </source>
</evidence>
<evidence type="ECO:0000256" key="17">
    <source>
        <dbReference type="ARBA" id="ARBA00047899"/>
    </source>
</evidence>
<proteinExistence type="predicted"/>
<feature type="domain" description="Protein kinase" evidence="21">
    <location>
        <begin position="559"/>
        <end position="817"/>
    </location>
</feature>
<evidence type="ECO:0000259" key="21">
    <source>
        <dbReference type="PROSITE" id="PS50011"/>
    </source>
</evidence>
<dbReference type="CDD" id="cd13982">
    <property type="entry name" value="STKc_IRE1"/>
    <property type="match status" value="1"/>
</dbReference>
<dbReference type="Gene3D" id="1.20.1440.180">
    <property type="entry name" value="KEN domain"/>
    <property type="match status" value="1"/>
</dbReference>
<comment type="caution">
    <text evidence="23">The sequence shown here is derived from an EMBL/GenBank/DDBJ whole genome shotgun (WGS) entry which is preliminary data.</text>
</comment>
<dbReference type="GO" id="GO:0004674">
    <property type="term" value="F:protein serine/threonine kinase activity"/>
    <property type="evidence" value="ECO:0007669"/>
    <property type="project" value="UniProtKB-KW"/>
</dbReference>
<dbReference type="PROSITE" id="PS51392">
    <property type="entry name" value="KEN"/>
    <property type="match status" value="1"/>
</dbReference>
<accession>A0A8K0D969</accession>
<evidence type="ECO:0000256" key="11">
    <source>
        <dbReference type="ARBA" id="ARBA00022801"/>
    </source>
</evidence>
<evidence type="ECO:0000256" key="12">
    <source>
        <dbReference type="ARBA" id="ARBA00022824"/>
    </source>
</evidence>
<feature type="region of interest" description="Disordered" evidence="19">
    <location>
        <begin position="1080"/>
        <end position="1099"/>
    </location>
</feature>
<dbReference type="CDD" id="cd10422">
    <property type="entry name" value="RNase_Ire1"/>
    <property type="match status" value="1"/>
</dbReference>
<comment type="subcellular location">
    <subcellularLocation>
        <location evidence="2">Endoplasmic reticulum membrane</location>
        <topology evidence="2">Single-pass type I membrane protein</topology>
    </subcellularLocation>
</comment>
<keyword evidence="16" id="KW-0511">Multifunctional enzyme</keyword>
<evidence type="ECO:0000256" key="10">
    <source>
        <dbReference type="ARBA" id="ARBA00022777"/>
    </source>
</evidence>
<dbReference type="GO" id="GO:0051082">
    <property type="term" value="F:unfolded protein binding"/>
    <property type="evidence" value="ECO:0007669"/>
    <property type="project" value="TreeGrafter"/>
</dbReference>
<dbReference type="GO" id="GO:1990604">
    <property type="term" value="C:IRE1-TRAF2-ASK1 complex"/>
    <property type="evidence" value="ECO:0007669"/>
    <property type="project" value="TreeGrafter"/>
</dbReference>
<name>A0A8K0D969_IGNLU</name>
<dbReference type="FunFam" id="3.30.200.20:FF:000077">
    <property type="entry name" value="Putative Serine/threonine-protein kinase/endoribonuclease IRE1"/>
    <property type="match status" value="1"/>
</dbReference>
<dbReference type="OrthoDB" id="63989at2759"/>
<evidence type="ECO:0000256" key="19">
    <source>
        <dbReference type="SAM" id="MobiDB-lite"/>
    </source>
</evidence>
<dbReference type="GO" id="GO:0036498">
    <property type="term" value="P:IRE1-mediated unfolded protein response"/>
    <property type="evidence" value="ECO:0007669"/>
    <property type="project" value="TreeGrafter"/>
</dbReference>
<dbReference type="GO" id="GO:0010468">
    <property type="term" value="P:regulation of gene expression"/>
    <property type="evidence" value="ECO:0007669"/>
    <property type="project" value="UniProtKB-ARBA"/>
</dbReference>
<keyword evidence="14" id="KW-1133">Transmembrane helix</keyword>
<dbReference type="SUPFAM" id="SSF50998">
    <property type="entry name" value="Quinoprotein alcohol dehydrogenase-like"/>
    <property type="match status" value="1"/>
</dbReference>
<evidence type="ECO:0000256" key="20">
    <source>
        <dbReference type="SAM" id="SignalP"/>
    </source>
</evidence>
<sequence length="1161" mass="131349">MQKNVVWLIASGLLAFCVFVNAADVLRGNEDEGSSTDIAKEFDDRLLLFSTLDGSLVAIDRRTGSIEWKIKDKPAVTVPLDAADDILPLFLPDPRDGSLYLVGNSRQPLKKLPFTIPELVASSPCRSSDGILYTGKKKASWFTLDPRTGQRQQILGWDTMSPTCPIESPDAVYIGRTQYSIMMFDSRNTQRKWNVTFYDYSAGTMSKEMLQNYDLMHLASTSTGRLITVDRIRGTLLWDGDLGSPVVAAYVLDSSGLINVPFTSMANHTLAHMANKLTHQPFEYFSGDKKLYPTLYIGEHLYGLYALSSFVDQNLVTITTSENGPLLLEGSDAPKCPQPYAKYPIPGYNYHFSSDPCKVDPLTFQSISSNYTIIYIGHYNVPEFSSSRLMISGQNIPQLKLITDESASDKGSSSKKETPGHVKEKTSNPKIQWPFNDFKKEEKPSVGVQTDSFENIDDISTDNAFSYKLIILTAQQGFKHVKLWINQQENKGLKLTLIILVGCIIAMFWYLQVQVREFQQLSQNGSRSNQIGSVGKHGTITAIAEELPDGMVRIGKITFHPERLLGKGCEGTFVYRGEFDKRQVAVKRLLPECFTFADREVALLRESDAHPNVIRYFCTEQDRMFRYIALELCQHTLHDYVQKKCDVSLIPPIEILRQAAAGLAHLHSLDIVHRDIKPHNVLLSMPNSKGEIRAMISDFGLCKKLQVGRVSFSRRSGITGTDGWIAPEMLNGNERTTCAVDMFSLGCLFYYVLSEGGHPFGDTLRRQANILSGVFDLGDLKGAPWQVALQKPLLAALISPRPLERPPCTAVLTHPMFWSNVTILAFFQDVSDRIEKAESDDSVLKTLERGGEFVVRGDWRQHIDEEVAKDLRKYRSYRGQSVRDLLRALRNKKHHYRELTAEAQEMLGDIPDKFMNYWTSRFPLLLVHTWLAMQIVANEATFTNYYHFSHRYSLSNYKDTNDILHPICNSEFNEFSSIESEAVSNLPGTTDIDYFYTKKSDHAQESANYNKYPRKVQKSVFFDQNIRKFRYGSNNDNNNMRNFGSSSTFDDDGGSDANQNYSHNAYSMGLPRNVGLYRNSNPRSVGSMSPKSNRFSNVSSTYETESSLLENVDETNHNNGAINNVNNFVMQRRHNRNKKSPKKSEEPLQWSLPPDNNKKTF</sequence>
<evidence type="ECO:0000256" key="15">
    <source>
        <dbReference type="ARBA" id="ARBA00023136"/>
    </source>
</evidence>
<dbReference type="PROSITE" id="PS00108">
    <property type="entry name" value="PROTEIN_KINASE_ST"/>
    <property type="match status" value="1"/>
</dbReference>
<feature type="region of interest" description="Disordered" evidence="19">
    <location>
        <begin position="1033"/>
        <end position="1060"/>
    </location>
</feature>
<keyword evidence="24" id="KW-1185">Reference proteome</keyword>
<dbReference type="InterPro" id="IPR045133">
    <property type="entry name" value="IRE1/2-like"/>
</dbReference>
<dbReference type="InterPro" id="IPR011009">
    <property type="entry name" value="Kinase-like_dom_sf"/>
</dbReference>
<dbReference type="FunFam" id="1.20.1440.180:FF:000001">
    <property type="entry name" value="Serine/threonine-protein kinase/endoribonuclease IRE1"/>
    <property type="match status" value="1"/>
</dbReference>
<evidence type="ECO:0000256" key="16">
    <source>
        <dbReference type="ARBA" id="ARBA00023268"/>
    </source>
</evidence>
<evidence type="ECO:0000256" key="3">
    <source>
        <dbReference type="ARBA" id="ARBA00012513"/>
    </source>
</evidence>
<keyword evidence="13" id="KW-0067">ATP-binding</keyword>
<evidence type="ECO:0000256" key="13">
    <source>
        <dbReference type="ARBA" id="ARBA00022840"/>
    </source>
</evidence>
<dbReference type="CDD" id="cd09769">
    <property type="entry name" value="Luminal_IRE1"/>
    <property type="match status" value="1"/>
</dbReference>
<keyword evidence="10" id="KW-0418">Kinase</keyword>
<dbReference type="InterPro" id="IPR000719">
    <property type="entry name" value="Prot_kinase_dom"/>
</dbReference>
<dbReference type="PANTHER" id="PTHR13954">
    <property type="entry name" value="IRE1-RELATED"/>
    <property type="match status" value="1"/>
</dbReference>
<comment type="catalytic activity">
    <reaction evidence="18">
        <text>L-seryl-[protein] + ATP = O-phospho-L-seryl-[protein] + ADP + H(+)</text>
        <dbReference type="Rhea" id="RHEA:17989"/>
        <dbReference type="Rhea" id="RHEA-COMP:9863"/>
        <dbReference type="Rhea" id="RHEA-COMP:11604"/>
        <dbReference type="ChEBI" id="CHEBI:15378"/>
        <dbReference type="ChEBI" id="CHEBI:29999"/>
        <dbReference type="ChEBI" id="CHEBI:30616"/>
        <dbReference type="ChEBI" id="CHEBI:83421"/>
        <dbReference type="ChEBI" id="CHEBI:456216"/>
        <dbReference type="EC" id="2.7.11.1"/>
    </reaction>
</comment>
<dbReference type="PANTHER" id="PTHR13954:SF6">
    <property type="entry name" value="NON-SPECIFIC SERINE_THREONINE PROTEIN KINASE"/>
    <property type="match status" value="1"/>
</dbReference>
<dbReference type="SMART" id="SM00580">
    <property type="entry name" value="PUG"/>
    <property type="match status" value="1"/>
</dbReference>
<evidence type="ECO:0000313" key="23">
    <source>
        <dbReference type="EMBL" id="KAF2901865.1"/>
    </source>
</evidence>
<dbReference type="SMART" id="SM00564">
    <property type="entry name" value="PQQ"/>
    <property type="match status" value="3"/>
</dbReference>
<reference evidence="23" key="1">
    <citation type="submission" date="2019-08" db="EMBL/GenBank/DDBJ databases">
        <title>The genome of the North American firefly Photinus pyralis.</title>
        <authorList>
            <consortium name="Photinus pyralis genome working group"/>
            <person name="Fallon T.R."/>
            <person name="Sander Lower S.E."/>
            <person name="Weng J.-K."/>
        </authorList>
    </citation>
    <scope>NUCLEOTIDE SEQUENCE</scope>
    <source>
        <strain evidence="23">TRF0915ILg1</strain>
        <tissue evidence="23">Whole body</tissue>
    </source>
</reference>